<organism evidence="1 2">
    <name type="scientific">Candidatus Nanoclepta minutus</name>
    <dbReference type="NCBI Taxonomy" id="1940235"/>
    <lineage>
        <taxon>Archaea</taxon>
        <taxon>Nanobdellota</taxon>
        <taxon>Candidatus Nanoclepta</taxon>
    </lineage>
</organism>
<reference evidence="1 2" key="1">
    <citation type="journal article" date="2018" name="Syst. Appl. Microbiol.">
        <title>A new symbiotic nanoarchaeote (Candidatus Nanoclepta minutus) and its host (Zestosphaera tikiterensis gen. nov., sp. nov.) from a New Zealand hot spring.</title>
        <authorList>
            <person name="St John E."/>
            <person name="Liu Y."/>
            <person name="Podar M."/>
            <person name="Stott M.B."/>
            <person name="Meneghin J."/>
            <person name="Chen Z."/>
            <person name="Lagutin K."/>
            <person name="Mitchell K."/>
            <person name="Reysenbach A.L."/>
        </authorList>
    </citation>
    <scope>NUCLEOTIDE SEQUENCE [LARGE SCALE GENOMIC DNA]</scope>
    <source>
        <strain evidence="1">NZ3</strain>
    </source>
</reference>
<proteinExistence type="predicted"/>
<evidence type="ECO:0000313" key="2">
    <source>
        <dbReference type="Proteomes" id="UP000266622"/>
    </source>
</evidence>
<accession>A0A397WQT0</accession>
<protein>
    <submittedName>
        <fullName evidence="1">Uncharacterized protein</fullName>
    </submittedName>
</protein>
<comment type="caution">
    <text evidence="1">The sequence shown here is derived from an EMBL/GenBank/DDBJ whole genome shotgun (WGS) entry which is preliminary data.</text>
</comment>
<gene>
    <name evidence="1" type="ORF">BXU00_01555</name>
</gene>
<evidence type="ECO:0000313" key="1">
    <source>
        <dbReference type="EMBL" id="RIB35433.1"/>
    </source>
</evidence>
<name>A0A397WQT0_9ARCH</name>
<dbReference type="AlphaFoldDB" id="A0A397WQT0"/>
<dbReference type="EMBL" id="MWMI01000002">
    <property type="protein sequence ID" value="RIB35433.1"/>
    <property type="molecule type" value="Genomic_DNA"/>
</dbReference>
<sequence>MDNIAKAWREAKEFVVEYFPQYRNEVDLADAVVVDSPFDGNDIPYTPIIKGLRIVVLPPSIEDFEEALTLDQVLIRYPKLWESLKRSVYQELGLQVEDSEIIDISRNLFANYANREILRILFHELVHIIDKIDIEKKTQFSDFNVRIARVIARKNGFEIFIQDGAEINPQFRKSYYSIYVFLSKVLYPIEVRIYVSKGIENFLREICGLEYFGDGMETIFVEERFGIKRDKYLKYFLMGFLYRGLHDTYIPISSMNVSMLSERELYTVGKSLRNATIREVINLLPHFISIVYLMKGPFDPSVREKRFEERIPKSFFDEYSHKYFNILKKTIDKFLQKS</sequence>
<dbReference type="Proteomes" id="UP000266622">
    <property type="component" value="Unassembled WGS sequence"/>
</dbReference>